<dbReference type="Proteomes" id="UP001138961">
    <property type="component" value="Unassembled WGS sequence"/>
</dbReference>
<dbReference type="RefSeq" id="WP_226748932.1">
    <property type="nucleotide sequence ID" value="NZ_JAJATZ010000007.1"/>
</dbReference>
<dbReference type="EMBL" id="JAJATZ010000007">
    <property type="protein sequence ID" value="MCB5200409.1"/>
    <property type="molecule type" value="Genomic_DNA"/>
</dbReference>
<organism evidence="1 2">
    <name type="scientific">Loktanella gaetbuli</name>
    <dbReference type="NCBI Taxonomy" id="2881335"/>
    <lineage>
        <taxon>Bacteria</taxon>
        <taxon>Pseudomonadati</taxon>
        <taxon>Pseudomonadota</taxon>
        <taxon>Alphaproteobacteria</taxon>
        <taxon>Rhodobacterales</taxon>
        <taxon>Roseobacteraceae</taxon>
        <taxon>Loktanella</taxon>
    </lineage>
</organism>
<name>A0ABS8BXI5_9RHOB</name>
<dbReference type="InterPro" id="IPR054271">
    <property type="entry name" value="DUF7002"/>
</dbReference>
<evidence type="ECO:0000313" key="1">
    <source>
        <dbReference type="EMBL" id="MCB5200409.1"/>
    </source>
</evidence>
<accession>A0ABS8BXI5</accession>
<keyword evidence="2" id="KW-1185">Reference proteome</keyword>
<protein>
    <recommendedName>
        <fullName evidence="3">Hint domain-containing protein</fullName>
    </recommendedName>
</protein>
<evidence type="ECO:0008006" key="3">
    <source>
        <dbReference type="Google" id="ProtNLM"/>
    </source>
</evidence>
<dbReference type="Pfam" id="PF22531">
    <property type="entry name" value="DUF7002"/>
    <property type="match status" value="1"/>
</dbReference>
<reference evidence="1" key="1">
    <citation type="submission" date="2021-10" db="EMBL/GenBank/DDBJ databases">
        <title>Loktanella gaetbuli sp. nov., isolated from a tidal flat.</title>
        <authorList>
            <person name="Park S."/>
            <person name="Yoon J.-H."/>
        </authorList>
    </citation>
    <scope>NUCLEOTIDE SEQUENCE</scope>
    <source>
        <strain evidence="1">TSTF-M6</strain>
    </source>
</reference>
<sequence length="212" mass="23033">MDRDAFIKLAGPVLFHATLTSNLPGIAAAGLMRPAAVARAVGLNPVDLALRRDPETIVLGHGPMTLNHQRPLLAGRDKDFLTGGTLQDWALQLDERIFFWPRKAPTAFVGSLSQMGDLTLLRIDSGRIFDACADHLFLAPINTGAARRKPAARGLWIYSPVTGTVDRFRGNRVRRGLRKSSDSVSEVSLTCDLPRDDLLAMLVDPDVLSVVG</sequence>
<comment type="caution">
    <text evidence="1">The sequence shown here is derived from an EMBL/GenBank/DDBJ whole genome shotgun (WGS) entry which is preliminary data.</text>
</comment>
<proteinExistence type="predicted"/>
<gene>
    <name evidence="1" type="ORF">LGQ03_14265</name>
</gene>
<evidence type="ECO:0000313" key="2">
    <source>
        <dbReference type="Proteomes" id="UP001138961"/>
    </source>
</evidence>